<proteinExistence type="predicted"/>
<dbReference type="EMBL" id="JACHHO010000005">
    <property type="protein sequence ID" value="MBB5205740.1"/>
    <property type="molecule type" value="Genomic_DNA"/>
</dbReference>
<evidence type="ECO:0000256" key="1">
    <source>
        <dbReference type="SAM" id="SignalP"/>
    </source>
</evidence>
<dbReference type="Proteomes" id="UP000554837">
    <property type="component" value="Unassembled WGS sequence"/>
</dbReference>
<feature type="chain" id="PRO_5032352984" description="Nuclear transport factor 2 family protein" evidence="1">
    <location>
        <begin position="23"/>
        <end position="144"/>
    </location>
</feature>
<comment type="caution">
    <text evidence="2">The sequence shown here is derived from an EMBL/GenBank/DDBJ whole genome shotgun (WGS) entry which is preliminary data.</text>
</comment>
<accession>A0A840SBL6</accession>
<reference evidence="2 3" key="1">
    <citation type="submission" date="2020-08" db="EMBL/GenBank/DDBJ databases">
        <title>Genomic Encyclopedia of Type Strains, Phase IV (KMG-IV): sequencing the most valuable type-strain genomes for metagenomic binning, comparative biology and taxonomic classification.</title>
        <authorList>
            <person name="Goeker M."/>
        </authorList>
    </citation>
    <scope>NUCLEOTIDE SEQUENCE [LARGE SCALE GENOMIC DNA]</scope>
    <source>
        <strain evidence="2 3">DSM 23958</strain>
    </source>
</reference>
<feature type="signal peptide" evidence="1">
    <location>
        <begin position="1"/>
        <end position="22"/>
    </location>
</feature>
<dbReference type="AlphaFoldDB" id="A0A840SBL6"/>
<protein>
    <recommendedName>
        <fullName evidence="4">Nuclear transport factor 2 family protein</fullName>
    </recommendedName>
</protein>
<evidence type="ECO:0000313" key="2">
    <source>
        <dbReference type="EMBL" id="MBB5205740.1"/>
    </source>
</evidence>
<dbReference type="RefSeq" id="WP_138855258.1">
    <property type="nucleotide sequence ID" value="NZ_CP040709.1"/>
</dbReference>
<keyword evidence="3" id="KW-1185">Reference proteome</keyword>
<dbReference type="OrthoDB" id="119950at2"/>
<keyword evidence="1" id="KW-0732">Signal</keyword>
<evidence type="ECO:0000313" key="3">
    <source>
        <dbReference type="Proteomes" id="UP000554837"/>
    </source>
</evidence>
<sequence length="144" mass="15762">MTLGFKFSALLALTLCGVVAQAGSATPRAALQAFLQAELAGARLDSDGWRRLIANHVEAGSDYEEPGWDSVTLVRKAQIGRIQCSRGRECRAKVRFELEGADVHPADEQEDYVLHKGADGWRVATWPHAKPFGRPRVQSTAHLP</sequence>
<name>A0A840SBL6_9BURK</name>
<gene>
    <name evidence="2" type="ORF">HNQ51_003067</name>
</gene>
<organism evidence="2 3">
    <name type="scientific">Inhella inkyongensis</name>
    <dbReference type="NCBI Taxonomy" id="392593"/>
    <lineage>
        <taxon>Bacteria</taxon>
        <taxon>Pseudomonadati</taxon>
        <taxon>Pseudomonadota</taxon>
        <taxon>Betaproteobacteria</taxon>
        <taxon>Burkholderiales</taxon>
        <taxon>Sphaerotilaceae</taxon>
        <taxon>Inhella</taxon>
    </lineage>
</organism>
<evidence type="ECO:0008006" key="4">
    <source>
        <dbReference type="Google" id="ProtNLM"/>
    </source>
</evidence>